<proteinExistence type="predicted"/>
<dbReference type="EMBL" id="BSPL01000017">
    <property type="protein sequence ID" value="GLS70799.1"/>
    <property type="molecule type" value="Genomic_DNA"/>
</dbReference>
<protein>
    <submittedName>
        <fullName evidence="1">Uncharacterized protein</fullName>
    </submittedName>
</protein>
<sequence>MVEFPQLQIRQAHLSADVEANPCGTHAMADGLTFRQIEGVAQSAKDFRQLYGPGLRCTARDNFH</sequence>
<gene>
    <name evidence="1" type="ORF">GCM10007890_28120</name>
</gene>
<dbReference type="AlphaFoldDB" id="A0AA37TCE6"/>
<accession>A0AA37TCE6</accession>
<reference evidence="2" key="1">
    <citation type="journal article" date="2019" name="Int. J. Syst. Evol. Microbiol.">
        <title>The Global Catalogue of Microorganisms (GCM) 10K type strain sequencing project: providing services to taxonomists for standard genome sequencing and annotation.</title>
        <authorList>
            <consortium name="The Broad Institute Genomics Platform"/>
            <consortium name="The Broad Institute Genome Sequencing Center for Infectious Disease"/>
            <person name="Wu L."/>
            <person name="Ma J."/>
        </authorList>
    </citation>
    <scope>NUCLEOTIDE SEQUENCE [LARGE SCALE GENOMIC DNA]</scope>
    <source>
        <strain evidence="2">NBRC 103632</strain>
    </source>
</reference>
<comment type="caution">
    <text evidence="1">The sequence shown here is derived from an EMBL/GenBank/DDBJ whole genome shotgun (WGS) entry which is preliminary data.</text>
</comment>
<keyword evidence="2" id="KW-1185">Reference proteome</keyword>
<evidence type="ECO:0000313" key="1">
    <source>
        <dbReference type="EMBL" id="GLS70799.1"/>
    </source>
</evidence>
<evidence type="ECO:0000313" key="2">
    <source>
        <dbReference type="Proteomes" id="UP001157440"/>
    </source>
</evidence>
<dbReference type="Proteomes" id="UP001157440">
    <property type="component" value="Unassembled WGS sequence"/>
</dbReference>
<organism evidence="1 2">
    <name type="scientific">Methylobacterium tardum</name>
    <dbReference type="NCBI Taxonomy" id="374432"/>
    <lineage>
        <taxon>Bacteria</taxon>
        <taxon>Pseudomonadati</taxon>
        <taxon>Pseudomonadota</taxon>
        <taxon>Alphaproteobacteria</taxon>
        <taxon>Hyphomicrobiales</taxon>
        <taxon>Methylobacteriaceae</taxon>
        <taxon>Methylobacterium</taxon>
    </lineage>
</organism>
<name>A0AA37TCE6_9HYPH</name>